<dbReference type="GO" id="GO:0003723">
    <property type="term" value="F:RNA binding"/>
    <property type="evidence" value="ECO:0007669"/>
    <property type="project" value="InterPro"/>
</dbReference>
<reference evidence="2" key="1">
    <citation type="journal article" date="2020" name="mSystems">
        <title>Genome- and Community-Level Interaction Insights into Carbon Utilization and Element Cycling Functions of Hydrothermarchaeota in Hydrothermal Sediment.</title>
        <authorList>
            <person name="Zhou Z."/>
            <person name="Liu Y."/>
            <person name="Xu W."/>
            <person name="Pan J."/>
            <person name="Luo Z.H."/>
            <person name="Li M."/>
        </authorList>
    </citation>
    <scope>NUCLEOTIDE SEQUENCE [LARGE SCALE GENOMIC DNA]</scope>
    <source>
        <strain evidence="2">SpSt-123</strain>
    </source>
</reference>
<evidence type="ECO:0000259" key="1">
    <source>
        <dbReference type="SMART" id="SM00873"/>
    </source>
</evidence>
<dbReference type="SMART" id="SM00873">
    <property type="entry name" value="B3_4"/>
    <property type="match status" value="1"/>
</dbReference>
<dbReference type="PANTHER" id="PTHR39209">
    <property type="match status" value="1"/>
</dbReference>
<sequence length="233" mass="25585">MECMGRKIEIDSAAKSLGVKLGVMCFSVDKKPAINDHYLKVYNEALDKIKAKLLIDIKTLENLKSHPVVRAYRDFYWKIGIDPTKTRPAGEALARRLLSGKGIDAIEPVVDAGNLASAETMVSIGLYDINKLPGNLKLTLSNGGEKFYPIGKNEETLSKGLPILLSNDVVVHLFPHRDSRLTSIDIDSRVVLGLAAGVPGISDKLLIHALNRILVYMQTLGITYKVCIHPNII</sequence>
<dbReference type="GO" id="GO:0004826">
    <property type="term" value="F:phenylalanine-tRNA ligase activity"/>
    <property type="evidence" value="ECO:0007669"/>
    <property type="project" value="InterPro"/>
</dbReference>
<dbReference type="Gene3D" id="3.50.40.10">
    <property type="entry name" value="Phenylalanyl-trna Synthetase, Chain B, domain 3"/>
    <property type="match status" value="1"/>
</dbReference>
<dbReference type="InterPro" id="IPR020825">
    <property type="entry name" value="Phe-tRNA_synthase-like_B3/B4"/>
</dbReference>
<dbReference type="AlphaFoldDB" id="A0A7C1I1A5"/>
<dbReference type="Pfam" id="PF03483">
    <property type="entry name" value="B3_4"/>
    <property type="match status" value="1"/>
</dbReference>
<evidence type="ECO:0000313" key="2">
    <source>
        <dbReference type="EMBL" id="HDS10344.1"/>
    </source>
</evidence>
<gene>
    <name evidence="2" type="ORF">ENO04_01795</name>
</gene>
<accession>A0A7C1I1A5</accession>
<organism evidence="2">
    <name type="scientific">Fervidicoccus fontis</name>
    <dbReference type="NCBI Taxonomy" id="683846"/>
    <lineage>
        <taxon>Archaea</taxon>
        <taxon>Thermoproteota</taxon>
        <taxon>Thermoprotei</taxon>
        <taxon>Fervidicoccales</taxon>
        <taxon>Fervidicoccaceae</taxon>
        <taxon>Fervidicoccus</taxon>
    </lineage>
</organism>
<dbReference type="SUPFAM" id="SSF56037">
    <property type="entry name" value="PheT/TilS domain"/>
    <property type="match status" value="1"/>
</dbReference>
<feature type="domain" description="B3/B4 tRNA-binding" evidence="1">
    <location>
        <begin position="71"/>
        <end position="222"/>
    </location>
</feature>
<comment type="caution">
    <text evidence="2">The sequence shown here is derived from an EMBL/GenBank/DDBJ whole genome shotgun (WGS) entry which is preliminary data.</text>
</comment>
<dbReference type="InterPro" id="IPR005146">
    <property type="entry name" value="B3/B4_tRNA-bd"/>
</dbReference>
<proteinExistence type="predicted"/>
<dbReference type="EMBL" id="DSDY01000057">
    <property type="protein sequence ID" value="HDS10344.1"/>
    <property type="molecule type" value="Genomic_DNA"/>
</dbReference>
<name>A0A7C1I1A5_9CREN</name>
<protein>
    <recommendedName>
        <fullName evidence="1">B3/B4 tRNA-binding domain-containing protein</fullName>
    </recommendedName>
</protein>
<dbReference type="PANTHER" id="PTHR39209:SF2">
    <property type="entry name" value="CYTOPLASMIC PROTEIN"/>
    <property type="match status" value="1"/>
</dbReference>